<protein>
    <recommendedName>
        <fullName evidence="2">DUF1993 domain-containing protein</fullName>
    </recommendedName>
</protein>
<sequence length="168" mass="18284">MAISMYQTSAPVFVKTLENLAAILDKGAAFAAARKIDPSVLLGYRLAPDMFNLTRQVQIAADHAKRAVARLAGVEAPAYEDNEASFADLKARIDKTIAFIKTLKPGQIDGSEERDITLKVGGSDKTLKGQTYLLHNALPNFFFHTTTAYAILRHCGVDVGKKDFIGEV</sequence>
<dbReference type="AlphaFoldDB" id="A0A1J5R5J5"/>
<accession>A0A1J5R5J5</accession>
<name>A0A1J5R5J5_9ZZZZ</name>
<dbReference type="PANTHER" id="PTHR36922:SF1">
    <property type="entry name" value="DUF1993 DOMAIN-CONTAINING PROTEIN"/>
    <property type="match status" value="1"/>
</dbReference>
<dbReference type="InterPro" id="IPR034660">
    <property type="entry name" value="DinB/YfiT-like"/>
</dbReference>
<evidence type="ECO:0008006" key="2">
    <source>
        <dbReference type="Google" id="ProtNLM"/>
    </source>
</evidence>
<dbReference type="SUPFAM" id="SSF109854">
    <property type="entry name" value="DinB/YfiT-like putative metalloenzymes"/>
    <property type="match status" value="1"/>
</dbReference>
<dbReference type="Gene3D" id="1.20.120.450">
    <property type="entry name" value="dinb family like domain"/>
    <property type="match status" value="1"/>
</dbReference>
<organism evidence="1">
    <name type="scientific">mine drainage metagenome</name>
    <dbReference type="NCBI Taxonomy" id="410659"/>
    <lineage>
        <taxon>unclassified sequences</taxon>
        <taxon>metagenomes</taxon>
        <taxon>ecological metagenomes</taxon>
    </lineage>
</organism>
<gene>
    <name evidence="1" type="ORF">GALL_268990</name>
</gene>
<dbReference type="InterPro" id="IPR018531">
    <property type="entry name" value="DUF1993"/>
</dbReference>
<proteinExistence type="predicted"/>
<evidence type="ECO:0000313" key="1">
    <source>
        <dbReference type="EMBL" id="OIQ91169.1"/>
    </source>
</evidence>
<reference evidence="1" key="1">
    <citation type="submission" date="2016-10" db="EMBL/GenBank/DDBJ databases">
        <title>Sequence of Gallionella enrichment culture.</title>
        <authorList>
            <person name="Poehlein A."/>
            <person name="Muehling M."/>
            <person name="Daniel R."/>
        </authorList>
    </citation>
    <scope>NUCLEOTIDE SEQUENCE</scope>
</reference>
<dbReference type="PANTHER" id="PTHR36922">
    <property type="entry name" value="BLL2446 PROTEIN"/>
    <property type="match status" value="1"/>
</dbReference>
<dbReference type="Pfam" id="PF09351">
    <property type="entry name" value="DUF1993"/>
    <property type="match status" value="1"/>
</dbReference>
<dbReference type="EMBL" id="MLJW01000267">
    <property type="protein sequence ID" value="OIQ91169.1"/>
    <property type="molecule type" value="Genomic_DNA"/>
</dbReference>
<comment type="caution">
    <text evidence="1">The sequence shown here is derived from an EMBL/GenBank/DDBJ whole genome shotgun (WGS) entry which is preliminary data.</text>
</comment>